<name>A0A177AWX8_9BILA</name>
<accession>A0A177AWX8</accession>
<dbReference type="InterPro" id="IPR000781">
    <property type="entry name" value="ERH"/>
</dbReference>
<dbReference type="InterPro" id="IPR035912">
    <property type="entry name" value="EHR_sf"/>
</dbReference>
<sequence>MEHTLLLVQSEAFMNNRTFCDFDNIEECIEHICKLYEAHLQNLYPNQTSITYDVSQLFEYIDEVPDIFCLT</sequence>
<dbReference type="Proteomes" id="UP000078046">
    <property type="component" value="Unassembled WGS sequence"/>
</dbReference>
<protein>
    <recommendedName>
        <fullName evidence="4">Enhancer of rudimentary homolog</fullName>
    </recommendedName>
</protein>
<evidence type="ECO:0000256" key="1">
    <source>
        <dbReference type="ARBA" id="ARBA00007491"/>
    </source>
</evidence>
<evidence type="ECO:0008006" key="4">
    <source>
        <dbReference type="Google" id="ProtNLM"/>
    </source>
</evidence>
<gene>
    <name evidence="2" type="ORF">A3Q56_06589</name>
</gene>
<dbReference type="Gene3D" id="3.30.2260.10">
    <property type="entry name" value="Enhancer of rudimentary"/>
    <property type="match status" value="1"/>
</dbReference>
<dbReference type="OrthoDB" id="7887808at2759"/>
<evidence type="ECO:0000313" key="3">
    <source>
        <dbReference type="Proteomes" id="UP000078046"/>
    </source>
</evidence>
<proteinExistence type="inferred from homology"/>
<keyword evidence="3" id="KW-1185">Reference proteome</keyword>
<dbReference type="PANTHER" id="PTHR12373">
    <property type="entry name" value="ENHANCER OF RUDIMENTARY ERH"/>
    <property type="match status" value="1"/>
</dbReference>
<dbReference type="Pfam" id="PF01133">
    <property type="entry name" value="ER"/>
    <property type="match status" value="1"/>
</dbReference>
<reference evidence="2 3" key="1">
    <citation type="submission" date="2016-04" db="EMBL/GenBank/DDBJ databases">
        <title>The genome of Intoshia linei affirms orthonectids as highly simplified spiralians.</title>
        <authorList>
            <person name="Mikhailov K.V."/>
            <person name="Slusarev G.S."/>
            <person name="Nikitin M.A."/>
            <person name="Logacheva M.D."/>
            <person name="Penin A."/>
            <person name="Aleoshin V."/>
            <person name="Panchin Y.V."/>
        </authorList>
    </citation>
    <scope>NUCLEOTIDE SEQUENCE [LARGE SCALE GENOMIC DNA]</scope>
    <source>
        <strain evidence="2">Intl2013</strain>
        <tissue evidence="2">Whole animal</tissue>
    </source>
</reference>
<dbReference type="PANTHER" id="PTHR12373:SF0">
    <property type="entry name" value="ENHANCER OF RUDIMENTARY HOMOLOG"/>
    <property type="match status" value="1"/>
</dbReference>
<evidence type="ECO:0000313" key="2">
    <source>
        <dbReference type="EMBL" id="OAF65704.1"/>
    </source>
</evidence>
<dbReference type="SUPFAM" id="SSF143875">
    <property type="entry name" value="ERH-like"/>
    <property type="match status" value="1"/>
</dbReference>
<dbReference type="EMBL" id="LWCA01001181">
    <property type="protein sequence ID" value="OAF65704.1"/>
    <property type="molecule type" value="Genomic_DNA"/>
</dbReference>
<comment type="similarity">
    <text evidence="1">Belongs to the E(R) family.</text>
</comment>
<comment type="caution">
    <text evidence="2">The sequence shown here is derived from an EMBL/GenBank/DDBJ whole genome shotgun (WGS) entry which is preliminary data.</text>
</comment>
<dbReference type="AlphaFoldDB" id="A0A177AWX8"/>
<organism evidence="2 3">
    <name type="scientific">Intoshia linei</name>
    <dbReference type="NCBI Taxonomy" id="1819745"/>
    <lineage>
        <taxon>Eukaryota</taxon>
        <taxon>Metazoa</taxon>
        <taxon>Spiralia</taxon>
        <taxon>Lophotrochozoa</taxon>
        <taxon>Mesozoa</taxon>
        <taxon>Orthonectida</taxon>
        <taxon>Rhopaluridae</taxon>
        <taxon>Intoshia</taxon>
    </lineage>
</organism>